<proteinExistence type="inferred from homology"/>
<dbReference type="Proteomes" id="UP000189137">
    <property type="component" value="Unassembled WGS sequence"/>
</dbReference>
<evidence type="ECO:0000256" key="7">
    <source>
        <dbReference type="ARBA" id="ARBA00023136"/>
    </source>
</evidence>
<keyword evidence="7 9" id="KW-0472">Membrane</keyword>
<sequence length="473" mass="50277">MKERECRKASLFDAMIPITCLILFLSLGVLVYGSSPHVPLIGAAAVAGLVAVYRLGFKWKELELSMFNSIKMAMQAILIIIIIGVLIGTWIVSGVVPCMIYWGLKILSPNIFLVASTLVCAIVSLATGSSWSTMGTVGVALLGIGQSLGMPIGLIVGSIISGAYFGDKLSPLSETTNLAPAMAGTDLFTHIKYMLYSTIPSLLICLVIYGVIGMKYSGQALDIKQIELIRSTLDSTFNTLSPVLLLAPAIVIGLVVFKVPAIPGLIVGAVLGVLFAVVFQGESMNTILDAAQNGYVSSTQIQEVDALLSKGGIMNMMSTVSLTICALSLGGILEKTGMLEVVASSLLRLAKGVFGTVLCTMVTCTITNIIAGEQYLSIVIPGRMYNKEYKKRGIHPKMLSRALEDSGTLTSPLVPWNTCGAYITATLGVSALTYGPYALLNIINPIVSLVLIACKFKIARIEDEPETCLNFDV</sequence>
<feature type="transmembrane region" description="Helical" evidence="9">
    <location>
        <begin position="235"/>
        <end position="255"/>
    </location>
</feature>
<dbReference type="PANTHER" id="PTHR33451">
    <property type="entry name" value="MALATE-2H(+)/NA(+)-LACTATE ANTIPORTER"/>
    <property type="match status" value="1"/>
</dbReference>
<evidence type="ECO:0000313" key="19">
    <source>
        <dbReference type="Proteomes" id="UP000372533"/>
    </source>
</evidence>
<dbReference type="AlphaFoldDB" id="A0A031WBE6"/>
<comment type="subcellular location">
    <subcellularLocation>
        <location evidence="1">Cell membrane</location>
        <topology evidence="1">Multi-pass membrane protein</topology>
    </subcellularLocation>
</comment>
<dbReference type="EMBL" id="LK933238">
    <property type="protein sequence ID" value="CDT53816.1"/>
    <property type="molecule type" value="Genomic_DNA"/>
</dbReference>
<reference evidence="14" key="3">
    <citation type="journal article" date="2018" name="Genome Biol.">
        <title>SKESA: strategic k-mer extension for scrupulous assemblies.</title>
        <authorList>
            <person name="Souvorov A."/>
            <person name="Agarwala R."/>
            <person name="Lipman D.J."/>
        </authorList>
    </citation>
    <scope>NUCLEOTIDE SEQUENCE</scope>
    <source>
        <strain evidence="15">Clostridioides</strain>
        <strain evidence="14">HN1000</strain>
    </source>
</reference>
<dbReference type="EMBL" id="LK932350">
    <property type="protein sequence ID" value="CDS83627.1"/>
    <property type="molecule type" value="Genomic_DNA"/>
</dbReference>
<keyword evidence="3" id="KW-0050">Antiport</keyword>
<dbReference type="InterPro" id="IPR052180">
    <property type="entry name" value="NhaC_Na-H+_Antiporter"/>
</dbReference>
<gene>
    <name evidence="16" type="primary">mleN_3</name>
    <name evidence="14" type="synonym">nhaC</name>
    <name evidence="13" type="ORF">BN1095_550056</name>
    <name evidence="11" type="ORF">BN1096_180071</name>
    <name evidence="12" type="ORF">BN1097_160074</name>
    <name evidence="14" type="ORF">KRM00_002292</name>
    <name evidence="15" type="ORF">KRQ00_002526</name>
    <name evidence="17" type="ORF">SAMEA1402366_03594</name>
    <name evidence="16" type="ORF">SAMEA3375112_03226</name>
</gene>
<evidence type="ECO:0000256" key="8">
    <source>
        <dbReference type="ARBA" id="ARBA00038435"/>
    </source>
</evidence>
<reference evidence="16 18" key="2">
    <citation type="submission" date="2017-02" db="EMBL/GenBank/DDBJ databases">
        <authorList>
            <consortium name="Pathogen Informatics"/>
        </authorList>
    </citation>
    <scope>NUCLEOTIDE SEQUENCE [LARGE SCALE GENOMIC DNA]</scope>
    <source>
        <strain evidence="19">tl291</strain>
        <strain evidence="17">Tl291</strain>
        <strain evidence="16 18">VRECD0157</strain>
    </source>
</reference>
<keyword evidence="5 9" id="KW-0812">Transmembrane</keyword>
<dbReference type="PATRIC" id="fig|1496.1371.peg.2542"/>
<evidence type="ECO:0000256" key="5">
    <source>
        <dbReference type="ARBA" id="ARBA00022692"/>
    </source>
</evidence>
<dbReference type="Proteomes" id="UP000878956">
    <property type="component" value="Unassembled WGS sequence"/>
</dbReference>
<dbReference type="RefSeq" id="WP_003426252.1">
    <property type="nucleotide sequence ID" value="NZ_AP025558.1"/>
</dbReference>
<evidence type="ECO:0000256" key="2">
    <source>
        <dbReference type="ARBA" id="ARBA00022448"/>
    </source>
</evidence>
<name>A0A031WBE6_CLODI</name>
<evidence type="ECO:0000313" key="14">
    <source>
        <dbReference type="EMBL" id="HBH1542800.1"/>
    </source>
</evidence>
<feature type="transmembrane region" description="Helical" evidence="9">
    <location>
        <begin position="353"/>
        <end position="371"/>
    </location>
</feature>
<feature type="transmembrane region" description="Helical" evidence="9">
    <location>
        <begin position="38"/>
        <end position="56"/>
    </location>
</feature>
<feature type="domain" description="Na+/H+ antiporter NhaC-like C-terminal" evidence="10">
    <location>
        <begin position="162"/>
        <end position="454"/>
    </location>
</feature>
<dbReference type="Pfam" id="PF03553">
    <property type="entry name" value="Na_H_antiporter"/>
    <property type="match status" value="1"/>
</dbReference>
<comment type="similarity">
    <text evidence="8">Belongs to the NhaC Na(+)/H(+) (TC 2.A.35) antiporter family.</text>
</comment>
<dbReference type="EMBL" id="DAEQIJ010000012">
    <property type="protein sequence ID" value="HBH2620754.1"/>
    <property type="molecule type" value="Genomic_DNA"/>
</dbReference>
<dbReference type="OMA" id="NTCGAYQ"/>
<reference evidence="14" key="4">
    <citation type="submission" date="2021-06" db="EMBL/GenBank/DDBJ databases">
        <authorList>
            <consortium name="NCBI Pathogen Detection Project"/>
        </authorList>
    </citation>
    <scope>NUCLEOTIDE SEQUENCE</scope>
    <source>
        <strain evidence="15">Clostridioides</strain>
        <strain evidence="14">HN1000</strain>
    </source>
</reference>
<dbReference type="EMBL" id="LK932467">
    <property type="protein sequence ID" value="CDS83515.1"/>
    <property type="molecule type" value="Genomic_DNA"/>
</dbReference>
<dbReference type="PANTHER" id="PTHR33451:SF3">
    <property type="entry name" value="MALATE-2H(+)_NA(+)-LACTATE ANTIPORTER"/>
    <property type="match status" value="1"/>
</dbReference>
<keyword evidence="6 9" id="KW-1133">Transmembrane helix</keyword>
<feature type="transmembrane region" description="Helical" evidence="9">
    <location>
        <begin position="193"/>
        <end position="214"/>
    </location>
</feature>
<evidence type="ECO:0000313" key="13">
    <source>
        <dbReference type="EMBL" id="CDT53816.1"/>
    </source>
</evidence>
<feature type="transmembrane region" description="Helical" evidence="9">
    <location>
        <begin position="110"/>
        <end position="127"/>
    </location>
</feature>
<evidence type="ECO:0000313" key="17">
    <source>
        <dbReference type="EMBL" id="VHY21421.1"/>
    </source>
</evidence>
<protein>
    <submittedName>
        <fullName evidence="16">Malate-2H(+)/Na(+)-lactate antiporter</fullName>
    </submittedName>
    <submittedName>
        <fullName evidence="12 14">Na+/H+ antiporter</fullName>
    </submittedName>
    <submittedName>
        <fullName evidence="11">Na+/H+ antiporter, NhaA family</fullName>
    </submittedName>
</protein>
<feature type="transmembrane region" description="Helical" evidence="9">
    <location>
        <begin position="139"/>
        <end position="165"/>
    </location>
</feature>
<dbReference type="KEGG" id="pdf:CD630DERM_04490"/>
<dbReference type="InterPro" id="IPR004770">
    <property type="entry name" value="Na/H_antiport_NhaC"/>
</dbReference>
<reference evidence="11" key="1">
    <citation type="submission" date="2014-07" db="EMBL/GenBank/DDBJ databases">
        <authorList>
            <person name="Monot Marc"/>
        </authorList>
    </citation>
    <scope>NUCLEOTIDE SEQUENCE</scope>
    <source>
        <strain evidence="13">7032989</strain>
        <strain evidence="12">7032994</strain>
    </source>
</reference>
<dbReference type="EMBL" id="FUPS01000013">
    <property type="protein sequence ID" value="SJS93872.1"/>
    <property type="molecule type" value="Genomic_DNA"/>
</dbReference>
<dbReference type="EMBL" id="DAEPXK010000023">
    <property type="protein sequence ID" value="HBH1542800.1"/>
    <property type="molecule type" value="Genomic_DNA"/>
</dbReference>
<dbReference type="EMBL" id="CAAJVP010000027">
    <property type="protein sequence ID" value="VHY21421.1"/>
    <property type="molecule type" value="Genomic_DNA"/>
</dbReference>
<evidence type="ECO:0000313" key="15">
    <source>
        <dbReference type="EMBL" id="HBH2620754.1"/>
    </source>
</evidence>
<dbReference type="Proteomes" id="UP000372533">
    <property type="component" value="Unassembled WGS sequence"/>
</dbReference>
<feature type="transmembrane region" description="Helical" evidence="9">
    <location>
        <begin position="77"/>
        <end position="104"/>
    </location>
</feature>
<evidence type="ECO:0000256" key="1">
    <source>
        <dbReference type="ARBA" id="ARBA00004651"/>
    </source>
</evidence>
<evidence type="ECO:0000313" key="12">
    <source>
        <dbReference type="EMBL" id="CDS83627.1"/>
    </source>
</evidence>
<dbReference type="GeneID" id="66352955"/>
<evidence type="ECO:0000256" key="3">
    <source>
        <dbReference type="ARBA" id="ARBA00022449"/>
    </source>
</evidence>
<feature type="transmembrane region" description="Helical" evidence="9">
    <location>
        <begin position="261"/>
        <end position="279"/>
    </location>
</feature>
<dbReference type="GO" id="GO:0005886">
    <property type="term" value="C:plasma membrane"/>
    <property type="evidence" value="ECO:0007669"/>
    <property type="project" value="UniProtKB-SubCell"/>
</dbReference>
<evidence type="ECO:0000256" key="9">
    <source>
        <dbReference type="SAM" id="Phobius"/>
    </source>
</evidence>
<evidence type="ECO:0000256" key="4">
    <source>
        <dbReference type="ARBA" id="ARBA00022475"/>
    </source>
</evidence>
<dbReference type="NCBIfam" id="TIGR00931">
    <property type="entry name" value="antiport_nhaC"/>
    <property type="match status" value="1"/>
</dbReference>
<evidence type="ECO:0000256" key="6">
    <source>
        <dbReference type="ARBA" id="ARBA00022989"/>
    </source>
</evidence>
<dbReference type="InterPro" id="IPR018461">
    <property type="entry name" value="Na/H_Antiport_NhaC-like_C"/>
</dbReference>
<keyword evidence="4" id="KW-1003">Cell membrane</keyword>
<keyword evidence="2" id="KW-0813">Transport</keyword>
<evidence type="ECO:0000313" key="16">
    <source>
        <dbReference type="EMBL" id="SJS93872.1"/>
    </source>
</evidence>
<dbReference type="GO" id="GO:0015297">
    <property type="term" value="F:antiporter activity"/>
    <property type="evidence" value="ECO:0007669"/>
    <property type="project" value="UniProtKB-KW"/>
</dbReference>
<feature type="transmembrane region" description="Helical" evidence="9">
    <location>
        <begin position="12"/>
        <end position="32"/>
    </location>
</feature>
<accession>A0A031WBE6</accession>
<evidence type="ECO:0000313" key="18">
    <source>
        <dbReference type="Proteomes" id="UP000189137"/>
    </source>
</evidence>
<dbReference type="Proteomes" id="UP000879542">
    <property type="component" value="Unassembled WGS sequence"/>
</dbReference>
<evidence type="ECO:0000259" key="10">
    <source>
        <dbReference type="Pfam" id="PF03553"/>
    </source>
</evidence>
<organism evidence="11">
    <name type="scientific">Clostridioides difficile</name>
    <name type="common">Peptoclostridium difficile</name>
    <dbReference type="NCBI Taxonomy" id="1496"/>
    <lineage>
        <taxon>Bacteria</taxon>
        <taxon>Bacillati</taxon>
        <taxon>Bacillota</taxon>
        <taxon>Clostridia</taxon>
        <taxon>Peptostreptococcales</taxon>
        <taxon>Peptostreptococcaceae</taxon>
        <taxon>Clostridioides</taxon>
    </lineage>
</organism>
<evidence type="ECO:0000313" key="11">
    <source>
        <dbReference type="EMBL" id="CDS83515.1"/>
    </source>
</evidence>